<evidence type="ECO:0000313" key="3">
    <source>
        <dbReference type="Proteomes" id="UP000054270"/>
    </source>
</evidence>
<evidence type="ECO:0000256" key="1">
    <source>
        <dbReference type="SAM" id="MobiDB-lite"/>
    </source>
</evidence>
<dbReference type="EMBL" id="KN817521">
    <property type="protein sequence ID" value="KJA28652.1"/>
    <property type="molecule type" value="Genomic_DNA"/>
</dbReference>
<dbReference type="Proteomes" id="UP000054270">
    <property type="component" value="Unassembled WGS sequence"/>
</dbReference>
<dbReference type="AlphaFoldDB" id="A0A0D2LL92"/>
<dbReference type="PANTHER" id="PTHR28158:SF1">
    <property type="entry name" value="SMALL RIBOSOMAL SUBUNIT PROTEIN MS45"/>
    <property type="match status" value="1"/>
</dbReference>
<protein>
    <submittedName>
        <fullName evidence="2">Uncharacterized protein</fullName>
    </submittedName>
</protein>
<dbReference type="InterPro" id="IPR021036">
    <property type="entry name" value="Ribosomal_mS45"/>
</dbReference>
<dbReference type="GO" id="GO:0032543">
    <property type="term" value="P:mitochondrial translation"/>
    <property type="evidence" value="ECO:0007669"/>
    <property type="project" value="TreeGrafter"/>
</dbReference>
<gene>
    <name evidence="2" type="ORF">HYPSUDRAFT_197472</name>
</gene>
<dbReference type="PANTHER" id="PTHR28158">
    <property type="entry name" value="37S RIBOSOMAL PROTEIN S35, MITOCHONDRIAL"/>
    <property type="match status" value="1"/>
</dbReference>
<evidence type="ECO:0000313" key="2">
    <source>
        <dbReference type="EMBL" id="KJA28652.1"/>
    </source>
</evidence>
<proteinExistence type="predicted"/>
<dbReference type="GO" id="GO:0005763">
    <property type="term" value="C:mitochondrial small ribosomal subunit"/>
    <property type="evidence" value="ECO:0007669"/>
    <property type="project" value="TreeGrafter"/>
</dbReference>
<keyword evidence="3" id="KW-1185">Reference proteome</keyword>
<sequence length="378" mass="43563">MLAHHRLSSSLRTCLRPFPRPLASTSKATQRRGIASSLPLKYADTPGPTLAEVDFDEVDEDLLSQPEKVEGAVPTSYREFMEKIGNKFQYTEPLTYLGDTPFPMNPSYKPPPPISDEQKEVMFQLYLSHRLENGPRRLAKRFNMSLKRVNAIIRLKLVEKNFEQKNRKLQTGFQAGMERLLGATTHSAVPNEKETLMRKQKWLVDTFENNRHLLVNNDFTDPTDPTHPAFRIPAINEARSDLQKADMLEQDENRDASAPHYERLYWESVQEDGREPLMPSILQTEKQKAQMRKLNAEAKASKQFLARKPQTEFIRRPRPATFVSGRPRGRKGPTTKFLDVGGQFMDLDDRIKALGVSRRRAAKRAQKKEELKQMYMKP</sequence>
<dbReference type="GO" id="GO:0003735">
    <property type="term" value="F:structural constituent of ribosome"/>
    <property type="evidence" value="ECO:0007669"/>
    <property type="project" value="TreeGrafter"/>
</dbReference>
<feature type="region of interest" description="Disordered" evidence="1">
    <location>
        <begin position="359"/>
        <end position="378"/>
    </location>
</feature>
<dbReference type="OMA" id="ENGREPI"/>
<reference evidence="3" key="1">
    <citation type="submission" date="2014-04" db="EMBL/GenBank/DDBJ databases">
        <title>Evolutionary Origins and Diversification of the Mycorrhizal Mutualists.</title>
        <authorList>
            <consortium name="DOE Joint Genome Institute"/>
            <consortium name="Mycorrhizal Genomics Consortium"/>
            <person name="Kohler A."/>
            <person name="Kuo A."/>
            <person name="Nagy L.G."/>
            <person name="Floudas D."/>
            <person name="Copeland A."/>
            <person name="Barry K.W."/>
            <person name="Cichocki N."/>
            <person name="Veneault-Fourrey C."/>
            <person name="LaButti K."/>
            <person name="Lindquist E.A."/>
            <person name="Lipzen A."/>
            <person name="Lundell T."/>
            <person name="Morin E."/>
            <person name="Murat C."/>
            <person name="Riley R."/>
            <person name="Ohm R."/>
            <person name="Sun H."/>
            <person name="Tunlid A."/>
            <person name="Henrissat B."/>
            <person name="Grigoriev I.V."/>
            <person name="Hibbett D.S."/>
            <person name="Martin F."/>
        </authorList>
    </citation>
    <scope>NUCLEOTIDE SEQUENCE [LARGE SCALE GENOMIC DNA]</scope>
    <source>
        <strain evidence="3">FD-334 SS-4</strain>
    </source>
</reference>
<accession>A0A0D2LL92</accession>
<name>A0A0D2LL92_HYPSF</name>
<dbReference type="OrthoDB" id="10052321at2759"/>
<dbReference type="Pfam" id="PF12298">
    <property type="entry name" value="Bot1p"/>
    <property type="match status" value="1"/>
</dbReference>
<organism evidence="2 3">
    <name type="scientific">Hypholoma sublateritium (strain FD-334 SS-4)</name>
    <dbReference type="NCBI Taxonomy" id="945553"/>
    <lineage>
        <taxon>Eukaryota</taxon>
        <taxon>Fungi</taxon>
        <taxon>Dikarya</taxon>
        <taxon>Basidiomycota</taxon>
        <taxon>Agaricomycotina</taxon>
        <taxon>Agaricomycetes</taxon>
        <taxon>Agaricomycetidae</taxon>
        <taxon>Agaricales</taxon>
        <taxon>Agaricineae</taxon>
        <taxon>Strophariaceae</taxon>
        <taxon>Hypholoma</taxon>
    </lineage>
</organism>
<dbReference type="STRING" id="945553.A0A0D2LL92"/>